<protein>
    <submittedName>
        <fullName evidence="2">Uncharacterized protein</fullName>
    </submittedName>
</protein>
<reference evidence="2 3" key="1">
    <citation type="journal article" date="2012" name="Genome Biol.">
        <title>Genome and low-iron response of an oceanic diatom adapted to chronic iron limitation.</title>
        <authorList>
            <person name="Lommer M."/>
            <person name="Specht M."/>
            <person name="Roy A.S."/>
            <person name="Kraemer L."/>
            <person name="Andreson R."/>
            <person name="Gutowska M.A."/>
            <person name="Wolf J."/>
            <person name="Bergner S.V."/>
            <person name="Schilhabel M.B."/>
            <person name="Klostermeier U.C."/>
            <person name="Beiko R.G."/>
            <person name="Rosenstiel P."/>
            <person name="Hippler M."/>
            <person name="Laroche J."/>
        </authorList>
    </citation>
    <scope>NUCLEOTIDE SEQUENCE [LARGE SCALE GENOMIC DNA]</scope>
    <source>
        <strain evidence="2 3">CCMP1005</strain>
    </source>
</reference>
<dbReference type="EMBL" id="AGNL01004666">
    <property type="protein sequence ID" value="EJK73236.1"/>
    <property type="molecule type" value="Genomic_DNA"/>
</dbReference>
<evidence type="ECO:0000256" key="1">
    <source>
        <dbReference type="SAM" id="MobiDB-lite"/>
    </source>
</evidence>
<comment type="caution">
    <text evidence="2">The sequence shown here is derived from an EMBL/GenBank/DDBJ whole genome shotgun (WGS) entry which is preliminary data.</text>
</comment>
<gene>
    <name evidence="2" type="ORF">THAOC_05151</name>
</gene>
<organism evidence="2 3">
    <name type="scientific">Thalassiosira oceanica</name>
    <name type="common">Marine diatom</name>
    <dbReference type="NCBI Taxonomy" id="159749"/>
    <lineage>
        <taxon>Eukaryota</taxon>
        <taxon>Sar</taxon>
        <taxon>Stramenopiles</taxon>
        <taxon>Ochrophyta</taxon>
        <taxon>Bacillariophyta</taxon>
        <taxon>Coscinodiscophyceae</taxon>
        <taxon>Thalassiosirophycidae</taxon>
        <taxon>Thalassiosirales</taxon>
        <taxon>Thalassiosiraceae</taxon>
        <taxon>Thalassiosira</taxon>
    </lineage>
</organism>
<dbReference type="Proteomes" id="UP000266841">
    <property type="component" value="Unassembled WGS sequence"/>
</dbReference>
<name>K0THT0_THAOC</name>
<feature type="compositionally biased region" description="Basic and acidic residues" evidence="1">
    <location>
        <begin position="99"/>
        <end position="113"/>
    </location>
</feature>
<dbReference type="AlphaFoldDB" id="K0THT0"/>
<evidence type="ECO:0000313" key="2">
    <source>
        <dbReference type="EMBL" id="EJK73236.1"/>
    </source>
</evidence>
<feature type="region of interest" description="Disordered" evidence="1">
    <location>
        <begin position="99"/>
        <end position="135"/>
    </location>
</feature>
<keyword evidence="3" id="KW-1185">Reference proteome</keyword>
<evidence type="ECO:0000313" key="3">
    <source>
        <dbReference type="Proteomes" id="UP000266841"/>
    </source>
</evidence>
<sequence>MVPFILGDTVKLKAWAFPSGISRHSQVREFNLISQERVTMKYELVSGIADHRISSEPLQLSTARSSSICSPGLGAGASQDSLREDCLLCHVAGAQQRIKMERAQFTHPSETRRPRPPRRPPPCRTPRAPSTVPAI</sequence>
<accession>K0THT0</accession>
<proteinExistence type="predicted"/>